<keyword evidence="3" id="KW-1185">Reference proteome</keyword>
<keyword evidence="1" id="KW-0175">Coiled coil</keyword>
<feature type="coiled-coil region" evidence="1">
    <location>
        <begin position="20"/>
        <end position="54"/>
    </location>
</feature>
<dbReference type="Proteomes" id="UP000281813">
    <property type="component" value="Unassembled WGS sequence"/>
</dbReference>
<dbReference type="EMBL" id="RBZO01000021">
    <property type="protein sequence ID" value="RKQ14415.1"/>
    <property type="molecule type" value="Genomic_DNA"/>
</dbReference>
<accession>A0A494YW19</accession>
<dbReference type="AlphaFoldDB" id="A0A494YW19"/>
<name>A0A494YW19_9BACI</name>
<evidence type="ECO:0000313" key="3">
    <source>
        <dbReference type="Proteomes" id="UP000281813"/>
    </source>
</evidence>
<dbReference type="Gene3D" id="1.20.5.190">
    <property type="match status" value="1"/>
</dbReference>
<proteinExistence type="predicted"/>
<organism evidence="2 3">
    <name type="scientific">Oceanobacillus bengalensis</name>
    <dbReference type="NCBI Taxonomy" id="1435466"/>
    <lineage>
        <taxon>Bacteria</taxon>
        <taxon>Bacillati</taxon>
        <taxon>Bacillota</taxon>
        <taxon>Bacilli</taxon>
        <taxon>Bacillales</taxon>
        <taxon>Bacillaceae</taxon>
        <taxon>Oceanobacillus</taxon>
    </lineage>
</organism>
<sequence>MSDEIANQILAELKVISGKVNNIEKEQNSLKDDVNSLKSDVKVLKDDVKNLDSEQKQIKLAVVENNKILKRIELNQASQQQVIDLLSPRSIQQEADIKQLQV</sequence>
<evidence type="ECO:0000256" key="1">
    <source>
        <dbReference type="SAM" id="Coils"/>
    </source>
</evidence>
<comment type="caution">
    <text evidence="2">The sequence shown here is derived from an EMBL/GenBank/DDBJ whole genome shotgun (WGS) entry which is preliminary data.</text>
</comment>
<reference evidence="2 3" key="1">
    <citation type="journal article" date="2015" name="Antonie Van Leeuwenhoek">
        <title>Oceanobacillus bengalensis sp. nov., a bacterium isolated from seawater of the Bay of Bengal.</title>
        <authorList>
            <person name="Yongchang O."/>
            <person name="Xiang W."/>
            <person name="Wang G."/>
        </authorList>
    </citation>
    <scope>NUCLEOTIDE SEQUENCE [LARGE SCALE GENOMIC DNA]</scope>
    <source>
        <strain evidence="2 3">MCCC 1K00260</strain>
    </source>
</reference>
<gene>
    <name evidence="2" type="ORF">D8M05_13395</name>
</gene>
<protein>
    <submittedName>
        <fullName evidence="2">Uncharacterized protein</fullName>
    </submittedName>
</protein>
<dbReference type="RefSeq" id="WP_121132638.1">
    <property type="nucleotide sequence ID" value="NZ_JBHUFK010000025.1"/>
</dbReference>
<evidence type="ECO:0000313" key="2">
    <source>
        <dbReference type="EMBL" id="RKQ14415.1"/>
    </source>
</evidence>